<keyword evidence="3" id="KW-1003">Cell membrane</keyword>
<feature type="transmembrane region" description="Helical" evidence="8">
    <location>
        <begin position="157"/>
        <end position="181"/>
    </location>
</feature>
<evidence type="ECO:0000256" key="5">
    <source>
        <dbReference type="ARBA" id="ARBA00022692"/>
    </source>
</evidence>
<gene>
    <name evidence="10" type="ORF">LMG29660_03330</name>
</gene>
<evidence type="ECO:0000256" key="2">
    <source>
        <dbReference type="ARBA" id="ARBA00006464"/>
    </source>
</evidence>
<accession>A0A6J5DWR0</accession>
<keyword evidence="7 8" id="KW-0472">Membrane</keyword>
<feature type="domain" description="Bacterial sugar transferase" evidence="9">
    <location>
        <begin position="155"/>
        <end position="345"/>
    </location>
</feature>
<evidence type="ECO:0000256" key="8">
    <source>
        <dbReference type="SAM" id="Phobius"/>
    </source>
</evidence>
<organism evidence="10 11">
    <name type="scientific">Burkholderia puraquae</name>
    <dbReference type="NCBI Taxonomy" id="1904757"/>
    <lineage>
        <taxon>Bacteria</taxon>
        <taxon>Pseudomonadati</taxon>
        <taxon>Pseudomonadota</taxon>
        <taxon>Betaproteobacteria</taxon>
        <taxon>Burkholderiales</taxon>
        <taxon>Burkholderiaceae</taxon>
        <taxon>Burkholderia</taxon>
        <taxon>Burkholderia cepacia complex</taxon>
    </lineage>
</organism>
<dbReference type="PANTHER" id="PTHR30576">
    <property type="entry name" value="COLANIC BIOSYNTHESIS UDP-GLUCOSE LIPID CARRIER TRANSFERASE"/>
    <property type="match status" value="1"/>
</dbReference>
<dbReference type="Pfam" id="PF13727">
    <property type="entry name" value="CoA_binding_3"/>
    <property type="match status" value="1"/>
</dbReference>
<dbReference type="InterPro" id="IPR003362">
    <property type="entry name" value="Bact_transf"/>
</dbReference>
<reference evidence="10 11" key="1">
    <citation type="submission" date="2020-04" db="EMBL/GenBank/DDBJ databases">
        <authorList>
            <person name="De Canck E."/>
        </authorList>
    </citation>
    <scope>NUCLEOTIDE SEQUENCE [LARGE SCALE GENOMIC DNA]</scope>
    <source>
        <strain evidence="10 11">LMG 29660</strain>
    </source>
</reference>
<evidence type="ECO:0000256" key="7">
    <source>
        <dbReference type="ARBA" id="ARBA00023136"/>
    </source>
</evidence>
<keyword evidence="4" id="KW-0808">Transferase</keyword>
<evidence type="ECO:0000256" key="4">
    <source>
        <dbReference type="ARBA" id="ARBA00022679"/>
    </source>
</evidence>
<feature type="transmembrane region" description="Helical" evidence="8">
    <location>
        <begin position="70"/>
        <end position="91"/>
    </location>
</feature>
<evidence type="ECO:0000256" key="6">
    <source>
        <dbReference type="ARBA" id="ARBA00022989"/>
    </source>
</evidence>
<dbReference type="Proteomes" id="UP000494135">
    <property type="component" value="Unassembled WGS sequence"/>
</dbReference>
<dbReference type="AlphaFoldDB" id="A0A6J5DWR0"/>
<protein>
    <recommendedName>
        <fullName evidence="9">Bacterial sugar transferase domain-containing protein</fullName>
    </recommendedName>
</protein>
<feature type="transmembrane region" description="Helical" evidence="8">
    <location>
        <begin position="103"/>
        <end position="129"/>
    </location>
</feature>
<name>A0A6J5DWR0_9BURK</name>
<evidence type="ECO:0000256" key="1">
    <source>
        <dbReference type="ARBA" id="ARBA00004236"/>
    </source>
</evidence>
<dbReference type="PANTHER" id="PTHR30576:SF4">
    <property type="entry name" value="UNDECAPRENYL-PHOSPHATE GALACTOSE PHOSPHOTRANSFERASE"/>
    <property type="match status" value="1"/>
</dbReference>
<dbReference type="Pfam" id="PF02397">
    <property type="entry name" value="Bac_transf"/>
    <property type="match status" value="1"/>
</dbReference>
<evidence type="ECO:0000313" key="10">
    <source>
        <dbReference type="EMBL" id="CAB3758087.1"/>
    </source>
</evidence>
<proteinExistence type="inferred from homology"/>
<comment type="subcellular location">
    <subcellularLocation>
        <location evidence="1">Cell membrane</location>
    </subcellularLocation>
</comment>
<keyword evidence="6 8" id="KW-1133">Transmembrane helix</keyword>
<dbReference type="GO" id="GO:0005886">
    <property type="term" value="C:plasma membrane"/>
    <property type="evidence" value="ECO:0007669"/>
    <property type="project" value="UniProtKB-SubCell"/>
</dbReference>
<keyword evidence="5 8" id="KW-0812">Transmembrane</keyword>
<evidence type="ECO:0000313" key="11">
    <source>
        <dbReference type="Proteomes" id="UP000494135"/>
    </source>
</evidence>
<dbReference type="EMBL" id="CADIKG010000007">
    <property type="protein sequence ID" value="CAB3758087.1"/>
    <property type="molecule type" value="Genomic_DNA"/>
</dbReference>
<dbReference type="GO" id="GO:0016780">
    <property type="term" value="F:phosphotransferase activity, for other substituted phosphate groups"/>
    <property type="evidence" value="ECO:0007669"/>
    <property type="project" value="TreeGrafter"/>
</dbReference>
<feature type="transmembrane region" description="Helical" evidence="8">
    <location>
        <begin position="5"/>
        <end position="27"/>
    </location>
</feature>
<evidence type="ECO:0000259" key="9">
    <source>
        <dbReference type="Pfam" id="PF02397"/>
    </source>
</evidence>
<comment type="similarity">
    <text evidence="2">Belongs to the bacterial sugar transferase family.</text>
</comment>
<evidence type="ECO:0000256" key="3">
    <source>
        <dbReference type="ARBA" id="ARBA00022475"/>
    </source>
</evidence>
<feature type="transmembrane region" description="Helical" evidence="8">
    <location>
        <begin position="39"/>
        <end position="58"/>
    </location>
</feature>
<sequence>MMDGFFLRVIDGTLIVVGAFGALHFGFPADGLSHSGFDGLLVAFAVALALSVFPACGLYRGTRERSAVNLMSRAIVAWLIVQAGGYALLFVLHRLHLVRGLWFIYWTITSGLGMLLARTLALAVLKLFVRFGRRARSVAAQGPVVASRMLRLVFKRVFDLALSIPLLFILAPLFVILIIVVKRDGGPAIFGHVRVGRDGTRFRCLKFRTMVVNSDEVLRETLARDPEARAEWIRDFKLKNDVRITPVGHFLRRTSLDELPQLWNVLRGEMSLVGPRPIVDQELARYGSDAHYYLMSTPGITGLWQVSGRSNVDYAQRVSLDVSYVKQWSPLLDFGILLRTVKVVMRREGAY</sequence>